<dbReference type="EMBL" id="BARU01044146">
    <property type="protein sequence ID" value="GAH76474.1"/>
    <property type="molecule type" value="Genomic_DNA"/>
</dbReference>
<name>X1JDT7_9ZZZZ</name>
<proteinExistence type="predicted"/>
<dbReference type="AlphaFoldDB" id="X1JDT7"/>
<reference evidence="1" key="1">
    <citation type="journal article" date="2014" name="Front. Microbiol.">
        <title>High frequency of phylogenetically diverse reductive dehalogenase-homologous genes in deep subseafloor sedimentary metagenomes.</title>
        <authorList>
            <person name="Kawai M."/>
            <person name="Futagami T."/>
            <person name="Toyoda A."/>
            <person name="Takaki Y."/>
            <person name="Nishi S."/>
            <person name="Hori S."/>
            <person name="Arai W."/>
            <person name="Tsubouchi T."/>
            <person name="Morono Y."/>
            <person name="Uchiyama I."/>
            <person name="Ito T."/>
            <person name="Fujiyama A."/>
            <person name="Inagaki F."/>
            <person name="Takami H."/>
        </authorList>
    </citation>
    <scope>NUCLEOTIDE SEQUENCE</scope>
    <source>
        <strain evidence="1">Expedition CK06-06</strain>
    </source>
</reference>
<evidence type="ECO:0000313" key="1">
    <source>
        <dbReference type="EMBL" id="GAH76474.1"/>
    </source>
</evidence>
<gene>
    <name evidence="1" type="ORF">S03H2_67429</name>
</gene>
<comment type="caution">
    <text evidence="1">The sequence shown here is derived from an EMBL/GenBank/DDBJ whole genome shotgun (WGS) entry which is preliminary data.</text>
</comment>
<accession>X1JDT7</accession>
<organism evidence="1">
    <name type="scientific">marine sediment metagenome</name>
    <dbReference type="NCBI Taxonomy" id="412755"/>
    <lineage>
        <taxon>unclassified sequences</taxon>
        <taxon>metagenomes</taxon>
        <taxon>ecological metagenomes</taxon>
    </lineage>
</organism>
<sequence length="150" mass="16502">TDGKISVDYTEAIVNVDGEAKEISYPQSSEITHRLILNDVENFNFMLPTKNPDNTISWGLELQNVNISAVPVGIDLDSYLAAPQETLAYMHFGFTFDPIKSVRGADLLGKIKLDQLFAPWNSPDNPDANGGLKNGGPKEFLITQSLKNFS</sequence>
<feature type="non-terminal residue" evidence="1">
    <location>
        <position position="1"/>
    </location>
</feature>
<protein>
    <submittedName>
        <fullName evidence="1">Uncharacterized protein</fullName>
    </submittedName>
</protein>